<dbReference type="InterPro" id="IPR038165">
    <property type="entry name" value="FlgT_C_sf"/>
</dbReference>
<gene>
    <name evidence="5" type="ORF">WNY58_05700</name>
</gene>
<accession>A0ABU9TQ86</accession>
<evidence type="ECO:0000256" key="1">
    <source>
        <dbReference type="SAM" id="SignalP"/>
    </source>
</evidence>
<feature type="domain" description="Flagellar assembly protein T N-terminal" evidence="4">
    <location>
        <begin position="25"/>
        <end position="109"/>
    </location>
</feature>
<dbReference type="Gene3D" id="3.40.50.10610">
    <property type="entry name" value="ABC-type transport auxiliary lipoprotein component"/>
    <property type="match status" value="1"/>
</dbReference>
<evidence type="ECO:0000259" key="2">
    <source>
        <dbReference type="Pfam" id="PF16538"/>
    </source>
</evidence>
<dbReference type="Gene3D" id="3.30.1660.40">
    <property type="entry name" value="FlgT, N-terminal domain"/>
    <property type="match status" value="1"/>
</dbReference>
<protein>
    <submittedName>
        <fullName evidence="5">Flagellar assembly protein T N-terminal domain-containing protein</fullName>
    </submittedName>
</protein>
<organism evidence="5 6">
    <name type="scientific">Neptuniibacter pectenicola</name>
    <dbReference type="NCBI Taxonomy" id="1806669"/>
    <lineage>
        <taxon>Bacteria</taxon>
        <taxon>Pseudomonadati</taxon>
        <taxon>Pseudomonadota</taxon>
        <taxon>Gammaproteobacteria</taxon>
        <taxon>Oceanospirillales</taxon>
        <taxon>Oceanospirillaceae</taxon>
        <taxon>Neptuniibacter</taxon>
    </lineage>
</organism>
<evidence type="ECO:0000313" key="5">
    <source>
        <dbReference type="EMBL" id="MEM5535883.1"/>
    </source>
</evidence>
<dbReference type="Pfam" id="PF16548">
    <property type="entry name" value="FlgT_N"/>
    <property type="match status" value="1"/>
</dbReference>
<keyword evidence="5" id="KW-0282">Flagellum</keyword>
<feature type="domain" description="Flagellar assembly protein T middle" evidence="3">
    <location>
        <begin position="117"/>
        <end position="279"/>
    </location>
</feature>
<dbReference type="EMBL" id="JBBMRA010000003">
    <property type="protein sequence ID" value="MEM5535883.1"/>
    <property type="molecule type" value="Genomic_DNA"/>
</dbReference>
<evidence type="ECO:0000259" key="4">
    <source>
        <dbReference type="Pfam" id="PF16548"/>
    </source>
</evidence>
<dbReference type="InterPro" id="IPR038180">
    <property type="entry name" value="FlgT_N_sf"/>
</dbReference>
<dbReference type="Gene3D" id="2.40.10.410">
    <property type="entry name" value="FlgT, C-terminal domain"/>
    <property type="match status" value="1"/>
</dbReference>
<reference evidence="5 6" key="1">
    <citation type="submission" date="2024-03" db="EMBL/GenBank/DDBJ databases">
        <title>Community enrichment and isolation of bacterial strains for fucoidan degradation.</title>
        <authorList>
            <person name="Sichert A."/>
        </authorList>
    </citation>
    <scope>NUCLEOTIDE SEQUENCE [LARGE SCALE GENOMIC DNA]</scope>
    <source>
        <strain evidence="5 6">AS76</strain>
    </source>
</reference>
<feature type="domain" description="Flagellar assembly protein T C-terminal" evidence="2">
    <location>
        <begin position="328"/>
        <end position="402"/>
    </location>
</feature>
<proteinExistence type="predicted"/>
<keyword evidence="5" id="KW-0969">Cilium</keyword>
<dbReference type="Proteomes" id="UP001449225">
    <property type="component" value="Unassembled WGS sequence"/>
</dbReference>
<feature type="chain" id="PRO_5045766863" evidence="1">
    <location>
        <begin position="24"/>
        <end position="404"/>
    </location>
</feature>
<evidence type="ECO:0000259" key="3">
    <source>
        <dbReference type="Pfam" id="PF16539"/>
    </source>
</evidence>
<dbReference type="RefSeq" id="WP_342853975.1">
    <property type="nucleotide sequence ID" value="NZ_JBBMRA010000003.1"/>
</dbReference>
<dbReference type="Pfam" id="PF16539">
    <property type="entry name" value="FlgT_M"/>
    <property type="match status" value="1"/>
</dbReference>
<feature type="signal peptide" evidence="1">
    <location>
        <begin position="1"/>
        <end position="23"/>
    </location>
</feature>
<name>A0ABU9TQ86_9GAMM</name>
<dbReference type="InterPro" id="IPR032388">
    <property type="entry name" value="FlgT_C"/>
</dbReference>
<keyword evidence="1" id="KW-0732">Signal</keyword>
<evidence type="ECO:0000313" key="6">
    <source>
        <dbReference type="Proteomes" id="UP001449225"/>
    </source>
</evidence>
<dbReference type="InterPro" id="IPR032386">
    <property type="entry name" value="FlgT_M"/>
</dbReference>
<keyword evidence="5" id="KW-0966">Cell projection</keyword>
<dbReference type="Pfam" id="PF16538">
    <property type="entry name" value="FlgT_C"/>
    <property type="match status" value="1"/>
</dbReference>
<sequence>MFNKTLNFLIVSLLLSLTTQAQAVTVEAEGQAIIVNKDITSAREAAIRDASQQASMQAAVYVSSSQVVRDGILEIDNMQISTLGQVSNIEIVEEKIIGTTLYVRIKANVDIDEGCSNGSSNHYKKTIAVAAFPLQQLSQANLGGLHNISSALPAQLSQRFNSKGQTISYNAGLINLYPNPSQASTSQLSDGKLTSMLNTIGQLDVNYVVSGVIRDIAMVDPRTHAEDNYFMDLYNKLDFKSKRHLRNFEIDLFIHDGFSGHLISQKHYQTAGLWSLDRTISTGFATPGFTKQDYGKKVRALEDTIASEIATELRCEPFTTRITQVEDRTIWINAGKQQGLKRGDKLTVYRTSTVFTPQMMANTQLTNTQQTLVIDDVQMGFASGHINASAESHNIRPGDLAIAR</sequence>
<keyword evidence="6" id="KW-1185">Reference proteome</keyword>
<comment type="caution">
    <text evidence="5">The sequence shown here is derived from an EMBL/GenBank/DDBJ whole genome shotgun (WGS) entry which is preliminary data.</text>
</comment>
<dbReference type="InterPro" id="IPR032370">
    <property type="entry name" value="FlgT_N"/>
</dbReference>